<protein>
    <recommendedName>
        <fullName evidence="2">CCD97-like C-terminal domain-containing protein</fullName>
    </recommendedName>
</protein>
<reference evidence="3 4" key="1">
    <citation type="journal article" date="2014" name="Genome Biol. Evol.">
        <title>The secreted proteins of Achlya hypogyna and Thraustotheca clavata identify the ancestral oomycete secretome and reveal gene acquisitions by horizontal gene transfer.</title>
        <authorList>
            <person name="Misner I."/>
            <person name="Blouin N."/>
            <person name="Leonard G."/>
            <person name="Richards T.A."/>
            <person name="Lane C.E."/>
        </authorList>
    </citation>
    <scope>NUCLEOTIDE SEQUENCE [LARGE SCALE GENOMIC DNA]</scope>
    <source>
        <strain evidence="3 4">ATCC 34112</strain>
    </source>
</reference>
<feature type="region of interest" description="Disordered" evidence="1">
    <location>
        <begin position="121"/>
        <end position="169"/>
    </location>
</feature>
<organism evidence="3 4">
    <name type="scientific">Thraustotheca clavata</name>
    <dbReference type="NCBI Taxonomy" id="74557"/>
    <lineage>
        <taxon>Eukaryota</taxon>
        <taxon>Sar</taxon>
        <taxon>Stramenopiles</taxon>
        <taxon>Oomycota</taxon>
        <taxon>Saprolegniomycetes</taxon>
        <taxon>Saprolegniales</taxon>
        <taxon>Achlyaceae</taxon>
        <taxon>Thraustotheca</taxon>
    </lineage>
</organism>
<feature type="non-terminal residue" evidence="3">
    <location>
        <position position="218"/>
    </location>
</feature>
<name>A0A1W0AC72_9STRA</name>
<dbReference type="EMBL" id="JNBS01000076">
    <property type="protein sequence ID" value="OQS07811.1"/>
    <property type="molecule type" value="Genomic_DNA"/>
</dbReference>
<dbReference type="STRING" id="74557.A0A1W0AC72"/>
<evidence type="ECO:0000313" key="4">
    <source>
        <dbReference type="Proteomes" id="UP000243217"/>
    </source>
</evidence>
<dbReference type="PANTHER" id="PTHR31840">
    <property type="entry name" value="COILED-COIL DOMAIN-CONTAINING PROTEIN 97"/>
    <property type="match status" value="1"/>
</dbReference>
<dbReference type="InterPro" id="IPR040233">
    <property type="entry name" value="CCD97-like_C"/>
</dbReference>
<feature type="compositionally biased region" description="Acidic residues" evidence="1">
    <location>
        <begin position="143"/>
        <end position="160"/>
    </location>
</feature>
<proteinExistence type="predicted"/>
<feature type="domain" description="CCD97-like C-terminal" evidence="2">
    <location>
        <begin position="56"/>
        <end position="218"/>
    </location>
</feature>
<evidence type="ECO:0000256" key="1">
    <source>
        <dbReference type="SAM" id="MobiDB-lite"/>
    </source>
</evidence>
<dbReference type="OrthoDB" id="333176at2759"/>
<dbReference type="Proteomes" id="UP000243217">
    <property type="component" value="Unassembled WGS sequence"/>
</dbReference>
<keyword evidence="4" id="KW-1185">Reference proteome</keyword>
<dbReference type="Pfam" id="PF09747">
    <property type="entry name" value="CCD97-like_C"/>
    <property type="match status" value="1"/>
</dbReference>
<accession>A0A1W0AC72</accession>
<evidence type="ECO:0000259" key="2">
    <source>
        <dbReference type="Pfam" id="PF09747"/>
    </source>
</evidence>
<sequence length="218" mass="25810">MEIDMAGLVLDEEDPLDVYMRSIMNELGSATERNAGLSSRDFQRRPVEEALTRKKNRRYWKLQELYKSDYFSDSNMEKRCPSLYYLHLGKYIPQDTTTRAGPESLSSFLMAAMDKQALEKRKQKEETTWGYNRNTQRNKQETNDDFEEEFDSDSDDEDVTMESNDNVTEEELTIDERRQYLIDIMSQRFLQGLDGDFVKYDEIDANESFDDMRVIRQD</sequence>
<dbReference type="PANTHER" id="PTHR31840:SF1">
    <property type="entry name" value="COILED-COIL DOMAIN-CONTAINING PROTEIN 97"/>
    <property type="match status" value="1"/>
</dbReference>
<gene>
    <name evidence="3" type="ORF">THRCLA_00195</name>
</gene>
<dbReference type="InterPro" id="IPR018613">
    <property type="entry name" value="Ccdc97-like"/>
</dbReference>
<comment type="caution">
    <text evidence="3">The sequence shown here is derived from an EMBL/GenBank/DDBJ whole genome shotgun (WGS) entry which is preliminary data.</text>
</comment>
<evidence type="ECO:0000313" key="3">
    <source>
        <dbReference type="EMBL" id="OQS07811.1"/>
    </source>
</evidence>
<dbReference type="AlphaFoldDB" id="A0A1W0AC72"/>